<dbReference type="PATRIC" id="fig|235909.7.peg.3340"/>
<dbReference type="Proteomes" id="UP000001172">
    <property type="component" value="Chromosome"/>
</dbReference>
<dbReference type="HOGENOM" id="CLU_1353018_0_0_9"/>
<accession>Q5KV71</accession>
<dbReference type="STRING" id="235909.GK3130"/>
<dbReference type="AlphaFoldDB" id="Q5KV71"/>
<reference evidence="1 2" key="1">
    <citation type="journal article" date="2004" name="Nucleic Acids Res.">
        <title>Thermoadaptation trait revealed by the genome sequence of thermophilic Geobacillus kaustophilus.</title>
        <authorList>
            <person name="Takami H."/>
            <person name="Takaki Y."/>
            <person name="Chee G.J."/>
            <person name="Nishi S."/>
            <person name="Shimamura S."/>
            <person name="Suzuki H."/>
            <person name="Matsui S."/>
            <person name="Uchiyama I."/>
        </authorList>
    </citation>
    <scope>NUCLEOTIDE SEQUENCE [LARGE SCALE GENOMIC DNA]</scope>
    <source>
        <strain evidence="1 2">HTA426</strain>
    </source>
</reference>
<name>Q5KV71_GEOKA</name>
<organism evidence="1 2">
    <name type="scientific">Geobacillus kaustophilus (strain HTA426)</name>
    <dbReference type="NCBI Taxonomy" id="235909"/>
    <lineage>
        <taxon>Bacteria</taxon>
        <taxon>Bacillati</taxon>
        <taxon>Bacillota</taxon>
        <taxon>Bacilli</taxon>
        <taxon>Bacillales</taxon>
        <taxon>Anoxybacillaceae</taxon>
        <taxon>Geobacillus</taxon>
        <taxon>Geobacillus thermoleovorans group</taxon>
    </lineage>
</organism>
<proteinExistence type="predicted"/>
<dbReference type="KEGG" id="gka:GK3130"/>
<keyword evidence="2" id="KW-1185">Reference proteome</keyword>
<evidence type="ECO:0000313" key="1">
    <source>
        <dbReference type="EMBL" id="BAD77415.1"/>
    </source>
</evidence>
<protein>
    <submittedName>
        <fullName evidence="1">Uncharacterized protein</fullName>
    </submittedName>
</protein>
<evidence type="ECO:0000313" key="2">
    <source>
        <dbReference type="Proteomes" id="UP000001172"/>
    </source>
</evidence>
<gene>
    <name evidence="1" type="ordered locus">GK3130</name>
</gene>
<dbReference type="RefSeq" id="WP_011232600.1">
    <property type="nucleotide sequence ID" value="NC_006510.1"/>
</dbReference>
<dbReference type="EMBL" id="BA000043">
    <property type="protein sequence ID" value="BAD77415.1"/>
    <property type="molecule type" value="Genomic_DNA"/>
</dbReference>
<sequence>MRIKVLNRIYECENDIKEISSLLQELNLLFEQLDYKISYVLIDGNKIGDHIEECILQNFINIKDIEIYVKINKQTLKNVVSAINQVLNGLINKVERLSANFYKGENQNIWREFQSFIDYMQWLNNAFSYLKEDIFIVQKCRALFNVLSDLQNQLRHLEDALRYKDFILVADILNYEIKQSIDELIREVSVLTHLEEKEDYAN</sequence>